<keyword evidence="3" id="KW-0378">Hydrolase</keyword>
<evidence type="ECO:0000259" key="6">
    <source>
        <dbReference type="Pfam" id="PF02275"/>
    </source>
</evidence>
<dbReference type="EnsemblMetazoa" id="SMAR007467-RA">
    <property type="protein sequence ID" value="SMAR007467-PA"/>
    <property type="gene ID" value="SMAR007467"/>
</dbReference>
<feature type="signal peptide" evidence="5">
    <location>
        <begin position="1"/>
        <end position="23"/>
    </location>
</feature>
<protein>
    <recommendedName>
        <fullName evidence="2">ceramidase</fullName>
        <ecNumber evidence="2">3.5.1.23</ecNumber>
    </recommendedName>
</protein>
<evidence type="ECO:0000256" key="2">
    <source>
        <dbReference type="ARBA" id="ARBA00011891"/>
    </source>
</evidence>
<reference evidence="9" key="1">
    <citation type="submission" date="2011-05" db="EMBL/GenBank/DDBJ databases">
        <authorList>
            <person name="Richards S.R."/>
            <person name="Qu J."/>
            <person name="Jiang H."/>
            <person name="Jhangiani S.N."/>
            <person name="Agravi P."/>
            <person name="Goodspeed R."/>
            <person name="Gross S."/>
            <person name="Mandapat C."/>
            <person name="Jackson L."/>
            <person name="Mathew T."/>
            <person name="Pu L."/>
            <person name="Thornton R."/>
            <person name="Saada N."/>
            <person name="Wilczek-Boney K.B."/>
            <person name="Lee S."/>
            <person name="Kovar C."/>
            <person name="Wu Y."/>
            <person name="Scherer S.E."/>
            <person name="Worley K.C."/>
            <person name="Muzny D.M."/>
            <person name="Gibbs R."/>
        </authorList>
    </citation>
    <scope>NUCLEOTIDE SEQUENCE</scope>
    <source>
        <strain evidence="9">Brora</strain>
    </source>
</reference>
<keyword evidence="9" id="KW-1185">Reference proteome</keyword>
<feature type="domain" description="Acid ceramidase N-terminal" evidence="7">
    <location>
        <begin position="43"/>
        <end position="104"/>
    </location>
</feature>
<dbReference type="GO" id="GO:0017040">
    <property type="term" value="F:N-acylsphingosine amidohydrolase activity"/>
    <property type="evidence" value="ECO:0007669"/>
    <property type="project" value="UniProtKB-EC"/>
</dbReference>
<accession>T1J1P5</accession>
<dbReference type="EMBL" id="JH431789">
    <property type="status" value="NOT_ANNOTATED_CDS"/>
    <property type="molecule type" value="Genomic_DNA"/>
</dbReference>
<dbReference type="OMA" id="EWWENAI"/>
<dbReference type="PANTHER" id="PTHR28583">
    <property type="entry name" value="ACID AMIDASE"/>
    <property type="match status" value="1"/>
</dbReference>
<dbReference type="GO" id="GO:0005764">
    <property type="term" value="C:lysosome"/>
    <property type="evidence" value="ECO:0007669"/>
    <property type="project" value="UniProtKB-SubCell"/>
</dbReference>
<dbReference type="PANTHER" id="PTHR28583:SF1">
    <property type="entry name" value="ACID CERAMIDASE"/>
    <property type="match status" value="1"/>
</dbReference>
<evidence type="ECO:0000256" key="1">
    <source>
        <dbReference type="ARBA" id="ARBA00004371"/>
    </source>
</evidence>
<dbReference type="InterPro" id="IPR029132">
    <property type="entry name" value="CBAH/NAAA_C"/>
</dbReference>
<sequence>MKSLKFVALFLCNLFLLIKVAEQISVDNAQQCAFGSYPPSDGGKIPTYVINLDSAPKDRWTKLVQDKKSEIIELLDNIKNISDAFFHGKLIYLIDTYFPYIAKTLPYPYSDEIKGISDATGIPLGEITLYNIFYELFSVCTSIVAQDKNGQIYHGRNFDFGLFLGWDTKNKTWTSTEILRRMVVNVDYQKNGKTAYQSMQLSGYVGVFTGMKPVEFDFIIYLKEKRKKERKKELIFSIFFLLEFIQFNC</sequence>
<dbReference type="STRING" id="126957.T1J1P5"/>
<reference evidence="8" key="2">
    <citation type="submission" date="2015-02" db="UniProtKB">
        <authorList>
            <consortium name="EnsemblMetazoa"/>
        </authorList>
    </citation>
    <scope>IDENTIFICATION</scope>
</reference>
<name>T1J1P5_STRMM</name>
<feature type="chain" id="PRO_5004579807" description="ceramidase" evidence="5">
    <location>
        <begin position="24"/>
        <end position="249"/>
    </location>
</feature>
<dbReference type="InterPro" id="IPR029130">
    <property type="entry name" value="Acid_ceramidase_N"/>
</dbReference>
<evidence type="ECO:0000256" key="5">
    <source>
        <dbReference type="SAM" id="SignalP"/>
    </source>
</evidence>
<dbReference type="Pfam" id="PF15508">
    <property type="entry name" value="NAAA-beta"/>
    <property type="match status" value="1"/>
</dbReference>
<evidence type="ECO:0000313" key="9">
    <source>
        <dbReference type="Proteomes" id="UP000014500"/>
    </source>
</evidence>
<keyword evidence="4" id="KW-0458">Lysosome</keyword>
<dbReference type="AlphaFoldDB" id="T1J1P5"/>
<organism evidence="8 9">
    <name type="scientific">Strigamia maritima</name>
    <name type="common">European centipede</name>
    <name type="synonym">Geophilus maritimus</name>
    <dbReference type="NCBI Taxonomy" id="126957"/>
    <lineage>
        <taxon>Eukaryota</taxon>
        <taxon>Metazoa</taxon>
        <taxon>Ecdysozoa</taxon>
        <taxon>Arthropoda</taxon>
        <taxon>Myriapoda</taxon>
        <taxon>Chilopoda</taxon>
        <taxon>Pleurostigmophora</taxon>
        <taxon>Geophilomorpha</taxon>
        <taxon>Linotaeniidae</taxon>
        <taxon>Strigamia</taxon>
    </lineage>
</organism>
<dbReference type="eggNOG" id="ENOG502QVBG">
    <property type="taxonomic scope" value="Eukaryota"/>
</dbReference>
<evidence type="ECO:0000256" key="4">
    <source>
        <dbReference type="ARBA" id="ARBA00023228"/>
    </source>
</evidence>
<dbReference type="Pfam" id="PF02275">
    <property type="entry name" value="CBAH"/>
    <property type="match status" value="1"/>
</dbReference>
<evidence type="ECO:0000313" key="8">
    <source>
        <dbReference type="EnsemblMetazoa" id="SMAR007467-PA"/>
    </source>
</evidence>
<proteinExistence type="predicted"/>
<dbReference type="EC" id="3.5.1.23" evidence="2"/>
<dbReference type="PhylomeDB" id="T1J1P5"/>
<evidence type="ECO:0000256" key="3">
    <source>
        <dbReference type="ARBA" id="ARBA00022801"/>
    </source>
</evidence>
<feature type="domain" description="Choloylglycine hydrolase/NAAA C-terminal" evidence="6">
    <location>
        <begin position="140"/>
        <end position="211"/>
    </location>
</feature>
<keyword evidence="5" id="KW-0732">Signal</keyword>
<dbReference type="HOGENOM" id="CLU_093705_0_0_1"/>
<dbReference type="Proteomes" id="UP000014500">
    <property type="component" value="Unassembled WGS sequence"/>
</dbReference>
<comment type="subcellular location">
    <subcellularLocation>
        <location evidence="1">Lysosome</location>
    </subcellularLocation>
</comment>
<evidence type="ECO:0000259" key="7">
    <source>
        <dbReference type="Pfam" id="PF15508"/>
    </source>
</evidence>